<dbReference type="STRING" id="448386.A0A2V3IXR8"/>
<proteinExistence type="predicted"/>
<evidence type="ECO:0000256" key="5">
    <source>
        <dbReference type="SAM" id="MobiDB-lite"/>
    </source>
</evidence>
<feature type="domain" description="ZC3H15/TMA46 family C-terminal" evidence="6">
    <location>
        <begin position="117"/>
        <end position="208"/>
    </location>
</feature>
<dbReference type="Proteomes" id="UP000247409">
    <property type="component" value="Unassembled WGS sequence"/>
</dbReference>
<evidence type="ECO:0000313" key="8">
    <source>
        <dbReference type="Proteomes" id="UP000247409"/>
    </source>
</evidence>
<dbReference type="Gene3D" id="6.20.400.10">
    <property type="match status" value="1"/>
</dbReference>
<dbReference type="Pfam" id="PF16543">
    <property type="entry name" value="DFRP_C"/>
    <property type="match status" value="1"/>
</dbReference>
<reference evidence="7 8" key="1">
    <citation type="journal article" date="2018" name="Mol. Biol. Evol.">
        <title>Analysis of the draft genome of the red seaweed Gracilariopsis chorda provides insights into genome size evolution in Rhodophyta.</title>
        <authorList>
            <person name="Lee J."/>
            <person name="Yang E.C."/>
            <person name="Graf L."/>
            <person name="Yang J.H."/>
            <person name="Qiu H."/>
            <person name="Zel Zion U."/>
            <person name="Chan C.X."/>
            <person name="Stephens T.G."/>
            <person name="Weber A.P.M."/>
            <person name="Boo G.H."/>
            <person name="Boo S.M."/>
            <person name="Kim K.M."/>
            <person name="Shin Y."/>
            <person name="Jung M."/>
            <person name="Lee S.J."/>
            <person name="Yim H.S."/>
            <person name="Lee J.H."/>
            <person name="Bhattacharya D."/>
            <person name="Yoon H.S."/>
        </authorList>
    </citation>
    <scope>NUCLEOTIDE SEQUENCE [LARGE SCALE GENOMIC DNA]</scope>
    <source>
        <strain evidence="7 8">SKKU-2015</strain>
        <tissue evidence="7">Whole body</tissue>
    </source>
</reference>
<keyword evidence="2" id="KW-0863">Zinc-finger</keyword>
<dbReference type="InterPro" id="IPR032378">
    <property type="entry name" value="ZC3H15/TMA46_C"/>
</dbReference>
<feature type="compositionally biased region" description="Low complexity" evidence="5">
    <location>
        <begin position="55"/>
        <end position="66"/>
    </location>
</feature>
<protein>
    <submittedName>
        <fullName evidence="7">Zinc finger CCCH domain-containing protein 21</fullName>
    </submittedName>
</protein>
<keyword evidence="3" id="KW-0862">Zinc</keyword>
<dbReference type="GO" id="GO:0002181">
    <property type="term" value="P:cytoplasmic translation"/>
    <property type="evidence" value="ECO:0007669"/>
    <property type="project" value="TreeGrafter"/>
</dbReference>
<dbReference type="PANTHER" id="PTHR12681:SF0">
    <property type="entry name" value="ZINC FINGER CCCH DOMAIN-CONTAINING PROTEIN 15"/>
    <property type="match status" value="1"/>
</dbReference>
<evidence type="ECO:0000256" key="3">
    <source>
        <dbReference type="ARBA" id="ARBA00022833"/>
    </source>
</evidence>
<evidence type="ECO:0000256" key="4">
    <source>
        <dbReference type="SAM" id="Coils"/>
    </source>
</evidence>
<dbReference type="GO" id="GO:0005829">
    <property type="term" value="C:cytosol"/>
    <property type="evidence" value="ECO:0007669"/>
    <property type="project" value="TreeGrafter"/>
</dbReference>
<gene>
    <name evidence="7" type="ORF">BWQ96_03394</name>
</gene>
<feature type="region of interest" description="Disordered" evidence="5">
    <location>
        <begin position="204"/>
        <end position="248"/>
    </location>
</feature>
<comment type="caution">
    <text evidence="7">The sequence shown here is derived from an EMBL/GenBank/DDBJ whole genome shotgun (WGS) entry which is preliminary data.</text>
</comment>
<sequence>MPPKKKKAEEQKKKIVEDKTFGLKNKKKSRKVQQYVETVKKQASQKVDGPRKRSAGAGSSSAANNARLAQMQARLAELELMNQPVKDKPKKLSAEEAECKRLEEEAEKERIRIANLPVEDQIEEERVKLTTRTPVTLERFLEWKEEKVKEKLAAGEAKKAASMKKMSKAERTRGQGLTGRQLFQSNSELFVDDDAADDTVLKANLDYTGSEDENESTVQPDASLFGGDAGDSLHEAGEVTVGDESLFT</sequence>
<dbReference type="OrthoDB" id="278280at2759"/>
<dbReference type="EMBL" id="NBIV01000032">
    <property type="protein sequence ID" value="PXF46865.1"/>
    <property type="molecule type" value="Genomic_DNA"/>
</dbReference>
<keyword evidence="1" id="KW-0479">Metal-binding</keyword>
<feature type="region of interest" description="Disordered" evidence="5">
    <location>
        <begin position="152"/>
        <end position="179"/>
    </location>
</feature>
<keyword evidence="4" id="KW-0175">Coiled coil</keyword>
<keyword evidence="8" id="KW-1185">Reference proteome</keyword>
<dbReference type="PANTHER" id="PTHR12681">
    <property type="entry name" value="ZINC FINGER-CONTAINING PROTEIN P48ZNF"/>
    <property type="match status" value="1"/>
</dbReference>
<feature type="coiled-coil region" evidence="4">
    <location>
        <begin position="85"/>
        <end position="114"/>
    </location>
</feature>
<name>A0A2V3IXR8_9FLOR</name>
<evidence type="ECO:0000256" key="1">
    <source>
        <dbReference type="ARBA" id="ARBA00022723"/>
    </source>
</evidence>
<evidence type="ECO:0000259" key="6">
    <source>
        <dbReference type="Pfam" id="PF16543"/>
    </source>
</evidence>
<dbReference type="AlphaFoldDB" id="A0A2V3IXR8"/>
<evidence type="ECO:0000313" key="7">
    <source>
        <dbReference type="EMBL" id="PXF46865.1"/>
    </source>
</evidence>
<feature type="region of interest" description="Disordered" evidence="5">
    <location>
        <begin position="18"/>
        <end position="66"/>
    </location>
</feature>
<accession>A0A2V3IXR8</accession>
<evidence type="ECO:0000256" key="2">
    <source>
        <dbReference type="ARBA" id="ARBA00022771"/>
    </source>
</evidence>
<organism evidence="7 8">
    <name type="scientific">Gracilariopsis chorda</name>
    <dbReference type="NCBI Taxonomy" id="448386"/>
    <lineage>
        <taxon>Eukaryota</taxon>
        <taxon>Rhodophyta</taxon>
        <taxon>Florideophyceae</taxon>
        <taxon>Rhodymeniophycidae</taxon>
        <taxon>Gracilariales</taxon>
        <taxon>Gracilariaceae</taxon>
        <taxon>Gracilariopsis</taxon>
    </lineage>
</organism>
<dbReference type="GO" id="GO:0008270">
    <property type="term" value="F:zinc ion binding"/>
    <property type="evidence" value="ECO:0007669"/>
    <property type="project" value="UniProtKB-KW"/>
</dbReference>
<dbReference type="GO" id="GO:0003729">
    <property type="term" value="F:mRNA binding"/>
    <property type="evidence" value="ECO:0007669"/>
    <property type="project" value="TreeGrafter"/>
</dbReference>